<evidence type="ECO:0000256" key="2">
    <source>
        <dbReference type="ARBA" id="ARBA00023125"/>
    </source>
</evidence>
<reference evidence="5 6" key="1">
    <citation type="journal article" date="2011" name="Int. J. Syst. Evol. Microbiol.">
        <title>Allobacillus halotolerans gen. nov., sp. nov. isolated from shrimp paste.</title>
        <authorList>
            <person name="Sheu S.Y."/>
            <person name="Arun A.B."/>
            <person name="Jiang S.R."/>
            <person name="Young C.C."/>
            <person name="Chen W.M."/>
        </authorList>
    </citation>
    <scope>NUCLEOTIDE SEQUENCE [LARGE SCALE GENOMIC DNA]</scope>
    <source>
        <strain evidence="5 6">LMG 24826</strain>
    </source>
</reference>
<keyword evidence="6" id="KW-1185">Reference proteome</keyword>
<dbReference type="PROSITE" id="PS50949">
    <property type="entry name" value="HTH_GNTR"/>
    <property type="match status" value="1"/>
</dbReference>
<dbReference type="InterPro" id="IPR050679">
    <property type="entry name" value="Bact_HTH_transcr_reg"/>
</dbReference>
<dbReference type="Pfam" id="PF07702">
    <property type="entry name" value="UTRA"/>
    <property type="match status" value="1"/>
</dbReference>
<evidence type="ECO:0000313" key="5">
    <source>
        <dbReference type="EMBL" id="MBU6080974.1"/>
    </source>
</evidence>
<keyword evidence="3" id="KW-0804">Transcription</keyword>
<dbReference type="CDD" id="cd07377">
    <property type="entry name" value="WHTH_GntR"/>
    <property type="match status" value="1"/>
</dbReference>
<dbReference type="PANTHER" id="PTHR44846">
    <property type="entry name" value="MANNOSYL-D-GLYCERATE TRANSPORT/METABOLISM SYSTEM REPRESSOR MNGR-RELATED"/>
    <property type="match status" value="1"/>
</dbReference>
<evidence type="ECO:0000313" key="6">
    <source>
        <dbReference type="Proteomes" id="UP000812672"/>
    </source>
</evidence>
<name>A0ABS6GPD8_9BACI</name>
<dbReference type="SMART" id="SM00345">
    <property type="entry name" value="HTH_GNTR"/>
    <property type="match status" value="1"/>
</dbReference>
<dbReference type="SMART" id="SM00866">
    <property type="entry name" value="UTRA"/>
    <property type="match status" value="1"/>
</dbReference>
<dbReference type="RefSeq" id="WP_216687320.1">
    <property type="nucleotide sequence ID" value="NZ_CAUPKR010000009.1"/>
</dbReference>
<dbReference type="EMBL" id="JAHLZF010000010">
    <property type="protein sequence ID" value="MBU6080974.1"/>
    <property type="molecule type" value="Genomic_DNA"/>
</dbReference>
<dbReference type="InterPro" id="IPR011663">
    <property type="entry name" value="UTRA"/>
</dbReference>
<evidence type="ECO:0000259" key="4">
    <source>
        <dbReference type="PROSITE" id="PS50949"/>
    </source>
</evidence>
<keyword evidence="1" id="KW-0805">Transcription regulation</keyword>
<proteinExistence type="predicted"/>
<evidence type="ECO:0000256" key="1">
    <source>
        <dbReference type="ARBA" id="ARBA00023015"/>
    </source>
</evidence>
<dbReference type="InterPro" id="IPR000524">
    <property type="entry name" value="Tscrpt_reg_HTH_GntR"/>
</dbReference>
<sequence>MINKNAPHPLYHQVKNLIEEKIISNEWPKGFQIPTEKELAKRFDVSTITVKRAILDMVHEGLLYRQRGKGTFVTSKRETDLQSLVTLKHDAEDEVKHPHRMLGFERINANPLIGKKLDIDEKDEIFKISRVKLNGKKPVVIEHTYLPTELFSGLSEEMLQDELLYSVLQNNFGFELDQAKIYFSTLTANFEEAELLNVPEGEQLFVIERTTRTKDGTLVEYSKFIIRQEEYQFYIDVTI</sequence>
<gene>
    <name evidence="5" type="ORF">KQ486_08075</name>
</gene>
<evidence type="ECO:0000256" key="3">
    <source>
        <dbReference type="ARBA" id="ARBA00023163"/>
    </source>
</evidence>
<dbReference type="Proteomes" id="UP000812672">
    <property type="component" value="Unassembled WGS sequence"/>
</dbReference>
<feature type="domain" description="HTH gntR-type" evidence="4">
    <location>
        <begin position="8"/>
        <end position="76"/>
    </location>
</feature>
<comment type="caution">
    <text evidence="5">The sequence shown here is derived from an EMBL/GenBank/DDBJ whole genome shotgun (WGS) entry which is preliminary data.</text>
</comment>
<dbReference type="Pfam" id="PF00392">
    <property type="entry name" value="GntR"/>
    <property type="match status" value="1"/>
</dbReference>
<protein>
    <submittedName>
        <fullName evidence="5">GntR family transcriptional regulator</fullName>
    </submittedName>
</protein>
<keyword evidence="2" id="KW-0238">DNA-binding</keyword>
<organism evidence="5 6">
    <name type="scientific">Allobacillus halotolerans</name>
    <dbReference type="NCBI Taxonomy" id="570278"/>
    <lineage>
        <taxon>Bacteria</taxon>
        <taxon>Bacillati</taxon>
        <taxon>Bacillota</taxon>
        <taxon>Bacilli</taxon>
        <taxon>Bacillales</taxon>
        <taxon>Bacillaceae</taxon>
        <taxon>Allobacillus</taxon>
    </lineage>
</organism>
<accession>A0ABS6GPD8</accession>
<dbReference type="PANTHER" id="PTHR44846:SF1">
    <property type="entry name" value="MANNOSYL-D-GLYCERATE TRANSPORT_METABOLISM SYSTEM REPRESSOR MNGR-RELATED"/>
    <property type="match status" value="1"/>
</dbReference>